<dbReference type="PANTHER" id="PTHR32385:SF20">
    <property type="entry name" value="MANNOSYL PHOSPHORYLINOSITOL CERAMIDE SYNTHASE CSH1-RELATED"/>
    <property type="match status" value="1"/>
</dbReference>
<dbReference type="SUPFAM" id="SSF53448">
    <property type="entry name" value="Nucleotide-diphospho-sugar transferases"/>
    <property type="match status" value="1"/>
</dbReference>
<evidence type="ECO:0000256" key="3">
    <source>
        <dbReference type="ARBA" id="ARBA00022679"/>
    </source>
</evidence>
<accession>A0A2J6Q101</accession>
<keyword evidence="3 7" id="KW-0808">Transferase</keyword>
<dbReference type="GO" id="GO:0000030">
    <property type="term" value="F:mannosyltransferase activity"/>
    <property type="evidence" value="ECO:0007669"/>
    <property type="project" value="TreeGrafter"/>
</dbReference>
<feature type="non-terminal residue" evidence="7">
    <location>
        <position position="1"/>
    </location>
</feature>
<keyword evidence="8" id="KW-1185">Reference proteome</keyword>
<reference evidence="7 8" key="1">
    <citation type="submission" date="2016-05" db="EMBL/GenBank/DDBJ databases">
        <title>A degradative enzymes factory behind the ericoid mycorrhizal symbiosis.</title>
        <authorList>
            <consortium name="DOE Joint Genome Institute"/>
            <person name="Martino E."/>
            <person name="Morin E."/>
            <person name="Grelet G."/>
            <person name="Kuo A."/>
            <person name="Kohler A."/>
            <person name="Daghino S."/>
            <person name="Barry K."/>
            <person name="Choi C."/>
            <person name="Cichocki N."/>
            <person name="Clum A."/>
            <person name="Copeland A."/>
            <person name="Hainaut M."/>
            <person name="Haridas S."/>
            <person name="Labutti K."/>
            <person name="Lindquist E."/>
            <person name="Lipzen A."/>
            <person name="Khouja H.-R."/>
            <person name="Murat C."/>
            <person name="Ohm R."/>
            <person name="Olson A."/>
            <person name="Spatafora J."/>
            <person name="Veneault-Fourrey C."/>
            <person name="Henrissat B."/>
            <person name="Grigoriev I."/>
            <person name="Martin F."/>
            <person name="Perotto S."/>
        </authorList>
    </citation>
    <scope>NUCLEOTIDE SEQUENCE [LARGE SCALE GENOMIC DNA]</scope>
    <source>
        <strain evidence="7 8">UAMH 7357</strain>
    </source>
</reference>
<organism evidence="7 8">
    <name type="scientific">Hyaloscypha hepaticicola</name>
    <dbReference type="NCBI Taxonomy" id="2082293"/>
    <lineage>
        <taxon>Eukaryota</taxon>
        <taxon>Fungi</taxon>
        <taxon>Dikarya</taxon>
        <taxon>Ascomycota</taxon>
        <taxon>Pezizomycotina</taxon>
        <taxon>Leotiomycetes</taxon>
        <taxon>Helotiales</taxon>
        <taxon>Hyaloscyphaceae</taxon>
        <taxon>Hyaloscypha</taxon>
    </lineage>
</organism>
<dbReference type="EMBL" id="KZ613487">
    <property type="protein sequence ID" value="PMD19957.1"/>
    <property type="molecule type" value="Genomic_DNA"/>
</dbReference>
<name>A0A2J6Q101_9HELO</name>
<protein>
    <submittedName>
        <fullName evidence="7">Glycosyltransferase family 32 protein</fullName>
    </submittedName>
</protein>
<dbReference type="InterPro" id="IPR007577">
    <property type="entry name" value="GlycoTrfase_DXD_sugar-bd_CS"/>
</dbReference>
<dbReference type="GO" id="GO:0051999">
    <property type="term" value="P:mannosyl-inositol phosphorylceramide biosynthetic process"/>
    <property type="evidence" value="ECO:0007669"/>
    <property type="project" value="TreeGrafter"/>
</dbReference>
<comment type="subcellular location">
    <subcellularLocation>
        <location evidence="1">Membrane</location>
    </subcellularLocation>
</comment>
<dbReference type="AlphaFoldDB" id="A0A2J6Q101"/>
<dbReference type="PANTHER" id="PTHR32385">
    <property type="entry name" value="MANNOSYL PHOSPHORYLINOSITOL CERAMIDE SYNTHASE"/>
    <property type="match status" value="1"/>
</dbReference>
<evidence type="ECO:0000256" key="1">
    <source>
        <dbReference type="ARBA" id="ARBA00004370"/>
    </source>
</evidence>
<keyword evidence="6" id="KW-0472">Membrane</keyword>
<evidence type="ECO:0000256" key="6">
    <source>
        <dbReference type="ARBA" id="ARBA00023136"/>
    </source>
</evidence>
<dbReference type="Gene3D" id="3.90.550.20">
    <property type="match status" value="1"/>
</dbReference>
<dbReference type="GO" id="GO:0016020">
    <property type="term" value="C:membrane"/>
    <property type="evidence" value="ECO:0007669"/>
    <property type="project" value="UniProtKB-SubCell"/>
</dbReference>
<dbReference type="Proteomes" id="UP000235672">
    <property type="component" value="Unassembled WGS sequence"/>
</dbReference>
<keyword evidence="4" id="KW-0812">Transmembrane</keyword>
<gene>
    <name evidence="7" type="ORF">NA56DRAFT_531148</name>
</gene>
<keyword evidence="5" id="KW-1133">Transmembrane helix</keyword>
<evidence type="ECO:0000313" key="8">
    <source>
        <dbReference type="Proteomes" id="UP000235672"/>
    </source>
</evidence>
<feature type="non-terminal residue" evidence="7">
    <location>
        <position position="243"/>
    </location>
</feature>
<evidence type="ECO:0000256" key="2">
    <source>
        <dbReference type="ARBA" id="ARBA00009003"/>
    </source>
</evidence>
<dbReference type="Pfam" id="PF04488">
    <property type="entry name" value="Gly_transf_sug"/>
    <property type="match status" value="1"/>
</dbReference>
<sequence length="243" mass="28362">SLGRESELIPRVIHQTWKNATIPPNWAWTQSFTYNLTLLPRENWTYMFWTDASALTFISTHYPQYLSLYERYKYGIQRADVLRYFLLHHYGGIYLDLDIAPYRRLEALLTLPAWACETTPTGISNDALGSVKGHPFYRFVIDSLKHYQRDWGSAYVTVMASTGPLFLSLVLREYEKLRSKDMDLGRVIVLRSEENITGHNFFLNVEGRSWQGRDEKVIAWFERHWRVTIVLALGAMIGIFEVG</sequence>
<proteinExistence type="inferred from homology"/>
<evidence type="ECO:0000256" key="5">
    <source>
        <dbReference type="ARBA" id="ARBA00022989"/>
    </source>
</evidence>
<comment type="similarity">
    <text evidence="2">Belongs to the glycosyltransferase 32 family.</text>
</comment>
<dbReference type="InterPro" id="IPR051706">
    <property type="entry name" value="Glycosyltransferase_domain"/>
</dbReference>
<dbReference type="OrthoDB" id="3647at2759"/>
<dbReference type="InterPro" id="IPR029044">
    <property type="entry name" value="Nucleotide-diphossugar_trans"/>
</dbReference>
<evidence type="ECO:0000313" key="7">
    <source>
        <dbReference type="EMBL" id="PMD19957.1"/>
    </source>
</evidence>
<evidence type="ECO:0000256" key="4">
    <source>
        <dbReference type="ARBA" id="ARBA00022692"/>
    </source>
</evidence>